<dbReference type="InterPro" id="IPR014528">
    <property type="entry name" value="GdpP/PdeA"/>
</dbReference>
<dbReference type="GO" id="GO:0106409">
    <property type="term" value="F:cyclic-di-AMP phosphodiesterase activity"/>
    <property type="evidence" value="ECO:0007669"/>
    <property type="project" value="RHEA"/>
</dbReference>
<dbReference type="STRING" id="301302.ERS852420_01682"/>
<dbReference type="Gene3D" id="3.90.1640.10">
    <property type="entry name" value="inorganic pyrophosphatase (n-terminal core)"/>
    <property type="match status" value="1"/>
</dbReference>
<keyword evidence="3" id="KW-1133">Transmembrane helix</keyword>
<gene>
    <name evidence="6" type="ORF">M72_11151</name>
</gene>
<feature type="binding site" evidence="2">
    <location>
        <position position="469"/>
    </location>
    <ligand>
        <name>Mn(2+)</name>
        <dbReference type="ChEBI" id="CHEBI:29035"/>
        <label>2</label>
    </ligand>
</feature>
<dbReference type="InterPro" id="IPR038763">
    <property type="entry name" value="DHH_sf"/>
</dbReference>
<feature type="binding site" evidence="2">
    <location>
        <position position="524"/>
    </location>
    <ligand>
        <name>Mn(2+)</name>
        <dbReference type="ChEBI" id="CHEBI:29035"/>
        <label>2</label>
    </ligand>
</feature>
<dbReference type="RefSeq" id="WP_022046844.1">
    <property type="nucleotide sequence ID" value="NZ_CP173697.1"/>
</dbReference>
<dbReference type="Pfam" id="PF01368">
    <property type="entry name" value="DHH"/>
    <property type="match status" value="1"/>
</dbReference>
<feature type="domain" description="DHHA1" evidence="5">
    <location>
        <begin position="599"/>
        <end position="677"/>
    </location>
</feature>
<accession>A0A0M6WTM3</accession>
<dbReference type="PANTHER" id="PTHR47618">
    <property type="entry name" value="BIFUNCTIONAL OLIGORIBONUCLEASE AND PAP PHOSPHATASE NRNA"/>
    <property type="match status" value="1"/>
</dbReference>
<evidence type="ECO:0000313" key="7">
    <source>
        <dbReference type="Proteomes" id="UP000049979"/>
    </source>
</evidence>
<dbReference type="GO" id="GO:0005886">
    <property type="term" value="C:plasma membrane"/>
    <property type="evidence" value="ECO:0007669"/>
    <property type="project" value="UniProtKB-SubCell"/>
</dbReference>
<dbReference type="GO" id="GO:0046872">
    <property type="term" value="F:metal ion binding"/>
    <property type="evidence" value="ECO:0007669"/>
    <property type="project" value="UniProtKB-KW"/>
</dbReference>
<feature type="binding site" evidence="2">
    <location>
        <position position="371"/>
    </location>
    <ligand>
        <name>Mn(2+)</name>
        <dbReference type="ChEBI" id="CHEBI:29035"/>
        <label>1</label>
    </ligand>
</feature>
<evidence type="ECO:0000256" key="3">
    <source>
        <dbReference type="SAM" id="Phobius"/>
    </source>
</evidence>
<dbReference type="Pfam" id="PF02272">
    <property type="entry name" value="DHHA1"/>
    <property type="match status" value="1"/>
</dbReference>
<dbReference type="OrthoDB" id="9759476at2"/>
<keyword evidence="1 3" id="KW-0472">Membrane</keyword>
<comment type="function">
    <text evidence="1">Has phosphodiesterase (PDE) activity against cyclic-di-AMP (c-di-AMP).</text>
</comment>
<keyword evidence="1" id="KW-0378">Hydrolase</keyword>
<evidence type="ECO:0000259" key="5">
    <source>
        <dbReference type="Pfam" id="PF02272"/>
    </source>
</evidence>
<dbReference type="InterPro" id="IPR001667">
    <property type="entry name" value="DDH_dom"/>
</dbReference>
<comment type="cofactor">
    <cofactor evidence="2">
        <name>Mn(2+)</name>
        <dbReference type="ChEBI" id="CHEBI:29035"/>
    </cofactor>
    <text evidence="2">For phosphodiesterase activity, probably binds 2 Mn(2+) per subunit.</text>
</comment>
<dbReference type="GO" id="GO:0016787">
    <property type="term" value="F:hydrolase activity"/>
    <property type="evidence" value="ECO:0007669"/>
    <property type="project" value="UniProtKB-UniRule"/>
</dbReference>
<protein>
    <recommendedName>
        <fullName evidence="1">Cyclic-di-AMP phosphodiesterase</fullName>
        <ecNumber evidence="1">3.1.4.-</ecNumber>
    </recommendedName>
</protein>
<evidence type="ECO:0000256" key="1">
    <source>
        <dbReference type="PIRNR" id="PIRNR026583"/>
    </source>
</evidence>
<dbReference type="GO" id="GO:0003676">
    <property type="term" value="F:nucleic acid binding"/>
    <property type="evidence" value="ECO:0007669"/>
    <property type="project" value="UniProtKB-UniRule"/>
</dbReference>
<feature type="binding site" evidence="2">
    <location>
        <position position="445"/>
    </location>
    <ligand>
        <name>Mn(2+)</name>
        <dbReference type="ChEBI" id="CHEBI:29035"/>
        <label>2</label>
    </ligand>
</feature>
<evidence type="ECO:0000256" key="2">
    <source>
        <dbReference type="PIRSR" id="PIRSR026583-50"/>
    </source>
</evidence>
<keyword evidence="2" id="KW-0464">Manganese</keyword>
<dbReference type="PANTHER" id="PTHR47618:SF2">
    <property type="entry name" value="CYCLIC-DI-AMP PHOSPHODIESTERASE GDPP"/>
    <property type="match status" value="1"/>
</dbReference>
<dbReference type="SUPFAM" id="SSF64182">
    <property type="entry name" value="DHH phosphoesterases"/>
    <property type="match status" value="1"/>
</dbReference>
<dbReference type="Proteomes" id="UP000049979">
    <property type="component" value="Unassembled WGS sequence"/>
</dbReference>
<dbReference type="Gene3D" id="3.10.310.30">
    <property type="match status" value="1"/>
</dbReference>
<evidence type="ECO:0000259" key="4">
    <source>
        <dbReference type="Pfam" id="PF01368"/>
    </source>
</evidence>
<dbReference type="AlphaFoldDB" id="A0A0M6WTM3"/>
<dbReference type="EMBL" id="CVRR01000037">
    <property type="protein sequence ID" value="CRL40955.1"/>
    <property type="molecule type" value="Genomic_DNA"/>
</dbReference>
<dbReference type="EC" id="3.1.4.-" evidence="1"/>
<dbReference type="InterPro" id="IPR051319">
    <property type="entry name" value="Oligoribo/pAp-PDE_c-di-AMP_PDE"/>
</dbReference>
<keyword evidence="1" id="KW-1003">Cell membrane</keyword>
<dbReference type="Pfam" id="PF24898">
    <property type="entry name" value="GGDEF_GdpP"/>
    <property type="match status" value="1"/>
</dbReference>
<keyword evidence="2" id="KW-0479">Metal-binding</keyword>
<feature type="domain" description="DDH" evidence="4">
    <location>
        <begin position="365"/>
        <end position="521"/>
    </location>
</feature>
<dbReference type="Gene3D" id="3.30.450.20">
    <property type="entry name" value="PAS domain"/>
    <property type="match status" value="1"/>
</dbReference>
<dbReference type="InterPro" id="IPR003156">
    <property type="entry name" value="DHHA1_dom"/>
</dbReference>
<feature type="binding site" evidence="2">
    <location>
        <position position="377"/>
    </location>
    <ligand>
        <name>Mn(2+)</name>
        <dbReference type="ChEBI" id="CHEBI:29035"/>
        <label>2</label>
    </ligand>
</feature>
<dbReference type="FunFam" id="3.90.1640.10:FF:000002">
    <property type="entry name" value="Cyclic-di-AMP phosphodiesterase"/>
    <property type="match status" value="1"/>
</dbReference>
<keyword evidence="3" id="KW-0812">Transmembrane</keyword>
<feature type="transmembrane region" description="Helical" evidence="3">
    <location>
        <begin position="38"/>
        <end position="59"/>
    </location>
</feature>
<proteinExistence type="inferred from homology"/>
<sequence length="683" mass="77327">MKSKVRFKGKLRSYLCWPLWLTIPMTLADVGLYFYDVTAGFLLTVFIAVYFVLELGLYYNTRPRLANEIINFATQYATVQKKLLNEFEIPYALLDYTGKILWVNERFSELTGVGRNYHKSITTLFSNITREFLQKHEDAQDITIEKKERIFRISLNRIYFDDIMEESKEIDVKGSDEFLTALYLFDETELQHCRQENLDQKQVSALVYIDNYDEALDSIEDVKRSLLIALVDRKVNQYFSKMDALVRKIEKDKYFVVFKYKYLQKLMDDRFSVLEDVKTVKVGNEMAVTLSIGVGIKGTSYNENYEQARAAIDLALGRGGDQVVVKNGEDIAYFGGKAKQVERNTRVKARVKAHALHEIIESRENVIIMGHSLTDVDSLGAGIGIFCAARVLGKKAQIVINEPTTSIRPLMECFTPEKGYPEDMFINSEIAIEEVSRNSLVMVVDTNRPSYTECPELLTRTDTIVVFDHHRQGSEVIENPLLSYIEPYASSACEMVAEVLQYFQEGFKLSPAEADCIYAGILIDTNNFMTKTGVRTFEAAAYLRRSGAEVTRVRKMLRNDMACYKARAEAVRHAEVYRGAFAISVCPSEDVESPTIVGAQAANELLNIIGIKASFVLTEYAGKIYISSRSIDEINVQLIMERMGGGGHLNVAGAQLTGCTISEAKHAIMRTIDEMLEEGDIQE</sequence>
<comment type="catalytic activity">
    <reaction evidence="1">
        <text>3',3'-c-di-AMP + H2O = 5'-O-phosphonoadenylyl-(3'-&gt;5')-adenosine + H(+)</text>
        <dbReference type="Rhea" id="RHEA:54420"/>
        <dbReference type="ChEBI" id="CHEBI:15377"/>
        <dbReference type="ChEBI" id="CHEBI:15378"/>
        <dbReference type="ChEBI" id="CHEBI:71500"/>
        <dbReference type="ChEBI" id="CHEBI:138171"/>
    </reaction>
</comment>
<feature type="binding site" evidence="2">
    <location>
        <position position="445"/>
    </location>
    <ligand>
        <name>Mn(2+)</name>
        <dbReference type="ChEBI" id="CHEBI:29035"/>
        <label>1</label>
    </ligand>
</feature>
<comment type="subcellular location">
    <subcellularLocation>
        <location evidence="1">Cell membrane</location>
    </subcellularLocation>
</comment>
<comment type="similarity">
    <text evidence="1">Belongs to the GdpP/PdeA phosphodiesterase family.</text>
</comment>
<keyword evidence="7" id="KW-1185">Reference proteome</keyword>
<reference evidence="7" key="1">
    <citation type="submission" date="2015-05" db="EMBL/GenBank/DDBJ databases">
        <authorList>
            <consortium name="Pathogen Informatics"/>
        </authorList>
    </citation>
    <scope>NUCLEOTIDE SEQUENCE [LARGE SCALE GENOMIC DNA]</scope>
    <source>
        <strain evidence="7">M72</strain>
    </source>
</reference>
<dbReference type="PIRSF" id="PIRSF026583">
    <property type="entry name" value="YybT"/>
    <property type="match status" value="1"/>
</dbReference>
<organism evidence="6 7">
    <name type="scientific">Roseburia faecis</name>
    <dbReference type="NCBI Taxonomy" id="301302"/>
    <lineage>
        <taxon>Bacteria</taxon>
        <taxon>Bacillati</taxon>
        <taxon>Bacillota</taxon>
        <taxon>Clostridia</taxon>
        <taxon>Lachnospirales</taxon>
        <taxon>Lachnospiraceae</taxon>
        <taxon>Roseburia</taxon>
    </lineage>
</organism>
<feature type="binding site" evidence="2">
    <location>
        <position position="375"/>
    </location>
    <ligand>
        <name>Mn(2+)</name>
        <dbReference type="ChEBI" id="CHEBI:29035"/>
        <label>1</label>
    </ligand>
</feature>
<name>A0A0M6WTM3_9FIRM</name>
<evidence type="ECO:0000313" key="6">
    <source>
        <dbReference type="EMBL" id="CRL40955.1"/>
    </source>
</evidence>